<dbReference type="SUPFAM" id="SSF48371">
    <property type="entry name" value="ARM repeat"/>
    <property type="match status" value="1"/>
</dbReference>
<organism evidence="3 4">
    <name type="scientific">Cimex lectularius</name>
    <name type="common">Bed bug</name>
    <name type="synonym">Acanthia lectularia</name>
    <dbReference type="NCBI Taxonomy" id="79782"/>
    <lineage>
        <taxon>Eukaryota</taxon>
        <taxon>Metazoa</taxon>
        <taxon>Ecdysozoa</taxon>
        <taxon>Arthropoda</taxon>
        <taxon>Hexapoda</taxon>
        <taxon>Insecta</taxon>
        <taxon>Pterygota</taxon>
        <taxon>Neoptera</taxon>
        <taxon>Paraneoptera</taxon>
        <taxon>Hemiptera</taxon>
        <taxon>Heteroptera</taxon>
        <taxon>Panheteroptera</taxon>
        <taxon>Cimicomorpha</taxon>
        <taxon>Cimicidae</taxon>
        <taxon>Cimex</taxon>
    </lineage>
</organism>
<sequence length="830" mass="95704">MVNRDILRSFNANCKDYFLHRTAESCSNVQRCLQILGATSDPNLYDPGSRDVVEFFINLYELLISVDVHSHLNWLAINVLLEACRNVKTRESLVHTYKFTSILTTVLLETQALEKRLKILQLLKELTYGIKITWQEAYLPSLITALTNWIMGDDVEFLPLSLSILVNLCYQNMPSIYTLLRAVNIKKFLKSILKIQKQYDPSRIEVSKLLIILEGISGGLPDQEVHAFIRVTFPNLVEALNTGNYFMMRHHVTFFKETMKNPRTSKILEQYPNFRGNMEYLISKIKEDSKIHQNCLAILFEFLTCITQLDNLDLEVFFPQLMRFALRWVRTTNVSTEALSLLCTITNRLFKKKEIDRDSEQRQEVIQRVFEVLEDQLAVIMLLMDEPESELGSCEMYSRHTALMSLLGEMINIPKFTDKIMTSLSLDLLRQLFLPLKKPNLKDSGFFQEPVYTFYVQALLFISVLAGKESSWSSLYSELLQERSIQLILSIALFIGQEDLKKKALSLLKTTGFSSECMDILASNMMKVNKLIIFSPEKDFNGENSGNVYESEPNNCSIRQIDLVPLLSSTQESYLNTLLEKYEAVNVNSENVMVSSIMELYQYKMSAMEQTLRHMQSSQEAADRRATSLQHNLSRTTTEISWLHSLLHNTQQKLEVSIAESKKLNSQISEIQSQANETHVKYTQLVQTLRSKTLIINELEEKCKELNNCIKNKNNEIDMVKKEVEVEGQKIVQLTQTIQDRNNTIEELEKEKARLQGTINDLTKELESAEQKLNELETDLSVQRGVTADLEAVIEQKNDEIAEVKKELEEQKRVREIISELVMEKGKFSK</sequence>
<evidence type="ECO:0000313" key="4">
    <source>
        <dbReference type="Proteomes" id="UP000494040"/>
    </source>
</evidence>
<dbReference type="SUPFAM" id="SSF57997">
    <property type="entry name" value="Tropomyosin"/>
    <property type="match status" value="1"/>
</dbReference>
<keyword evidence="1" id="KW-0175">Coiled coil</keyword>
<name>A0A8I6SB57_CIMLE</name>
<dbReference type="Pfam" id="PF21044">
    <property type="entry name" value="CIP2A_N"/>
    <property type="match status" value="1"/>
</dbReference>
<feature type="coiled-coil region" evidence="1">
    <location>
        <begin position="689"/>
        <end position="821"/>
    </location>
</feature>
<dbReference type="InterPro" id="IPR042510">
    <property type="entry name" value="CIP2A"/>
</dbReference>
<evidence type="ECO:0000313" key="3">
    <source>
        <dbReference type="EnsemblMetazoa" id="XP_014260982.1"/>
    </source>
</evidence>
<dbReference type="Gene3D" id="1.10.287.1490">
    <property type="match status" value="1"/>
</dbReference>
<dbReference type="RefSeq" id="XP_014260982.1">
    <property type="nucleotide sequence ID" value="XM_014405496.2"/>
</dbReference>
<dbReference type="OrthoDB" id="73401at2759"/>
<dbReference type="GeneID" id="106673395"/>
<reference evidence="3" key="1">
    <citation type="submission" date="2022-01" db="UniProtKB">
        <authorList>
            <consortium name="EnsemblMetazoa"/>
        </authorList>
    </citation>
    <scope>IDENTIFICATION</scope>
</reference>
<dbReference type="KEGG" id="clec:106673395"/>
<evidence type="ECO:0000259" key="2">
    <source>
        <dbReference type="Pfam" id="PF21044"/>
    </source>
</evidence>
<dbReference type="EnsemblMetazoa" id="XM_014405496.2">
    <property type="protein sequence ID" value="XP_014260982.1"/>
    <property type="gene ID" value="LOC106673395"/>
</dbReference>
<proteinExistence type="predicted"/>
<dbReference type="PANTHER" id="PTHR23161">
    <property type="entry name" value="PROTEIN CIP2A"/>
    <property type="match status" value="1"/>
</dbReference>
<dbReference type="OMA" id="HHVQSTE"/>
<dbReference type="AlphaFoldDB" id="A0A8I6SB57"/>
<evidence type="ECO:0000256" key="1">
    <source>
        <dbReference type="SAM" id="Coils"/>
    </source>
</evidence>
<dbReference type="PANTHER" id="PTHR23161:SF2">
    <property type="entry name" value="PROTEIN CIP2A"/>
    <property type="match status" value="1"/>
</dbReference>
<feature type="domain" description="CIP2A N-terminal" evidence="2">
    <location>
        <begin position="54"/>
        <end position="320"/>
    </location>
</feature>
<dbReference type="InterPro" id="IPR016024">
    <property type="entry name" value="ARM-type_fold"/>
</dbReference>
<dbReference type="InterPro" id="IPR048701">
    <property type="entry name" value="CIP2A_N"/>
</dbReference>
<keyword evidence="4" id="KW-1185">Reference proteome</keyword>
<protein>
    <recommendedName>
        <fullName evidence="2">CIP2A N-terminal domain-containing protein</fullName>
    </recommendedName>
</protein>
<accession>A0A8I6SB57</accession>
<dbReference type="Proteomes" id="UP000494040">
    <property type="component" value="Unassembled WGS sequence"/>
</dbReference>